<keyword evidence="1" id="KW-0812">Transmembrane</keyword>
<sequence length="102" mass="11997">MICISLLCWVIIYTSSLWLHQLLELDFGEIVWPLLISCVLCTYLILDLYYLVGYLTPKDYILANMCLYIDLMVPFRCVHNLCELTDHITLFSDIFNPSRNEI</sequence>
<proteinExistence type="predicted"/>
<gene>
    <name evidence="2" type="ORF">J3Q64DRAFT_1777957</name>
</gene>
<reference evidence="2 3" key="1">
    <citation type="submission" date="2024-04" db="EMBL/GenBank/DDBJ databases">
        <title>Symmetric and asymmetric DNA N6-adenine methylation regulates different biological responses in Mucorales.</title>
        <authorList>
            <consortium name="Lawrence Berkeley National Laboratory"/>
            <person name="Lax C."/>
            <person name="Mondo S.J."/>
            <person name="Osorio-Concepcion M."/>
            <person name="Muszewska A."/>
            <person name="Corrochano-Luque M."/>
            <person name="Gutierrez G."/>
            <person name="Riley R."/>
            <person name="Lipzen A."/>
            <person name="Guo J."/>
            <person name="Hundley H."/>
            <person name="Amirebrahimi M."/>
            <person name="Ng V."/>
            <person name="Lorenzo-Gutierrez D."/>
            <person name="Binder U."/>
            <person name="Yang J."/>
            <person name="Song Y."/>
            <person name="Canovas D."/>
            <person name="Navarro E."/>
            <person name="Freitag M."/>
            <person name="Gabaldon T."/>
            <person name="Grigoriev I.V."/>
            <person name="Corrochano L.M."/>
            <person name="Nicolas F.E."/>
            <person name="Garre V."/>
        </authorList>
    </citation>
    <scope>NUCLEOTIDE SEQUENCE [LARGE SCALE GENOMIC DNA]</scope>
    <source>
        <strain evidence="2 3">L51</strain>
    </source>
</reference>
<keyword evidence="3" id="KW-1185">Reference proteome</keyword>
<evidence type="ECO:0000313" key="3">
    <source>
        <dbReference type="Proteomes" id="UP001448207"/>
    </source>
</evidence>
<protein>
    <submittedName>
        <fullName evidence="2">Uncharacterized protein</fullName>
    </submittedName>
</protein>
<name>A0ABR3AHD4_PHYBL</name>
<comment type="caution">
    <text evidence="2">The sequence shown here is derived from an EMBL/GenBank/DDBJ whole genome shotgun (WGS) entry which is preliminary data.</text>
</comment>
<keyword evidence="1" id="KW-0472">Membrane</keyword>
<accession>A0ABR3AHD4</accession>
<evidence type="ECO:0000313" key="2">
    <source>
        <dbReference type="EMBL" id="KAL0074403.1"/>
    </source>
</evidence>
<dbReference type="EMBL" id="JBCLYO010000042">
    <property type="protein sequence ID" value="KAL0074403.1"/>
    <property type="molecule type" value="Genomic_DNA"/>
</dbReference>
<keyword evidence="1" id="KW-1133">Transmembrane helix</keyword>
<evidence type="ECO:0000256" key="1">
    <source>
        <dbReference type="SAM" id="Phobius"/>
    </source>
</evidence>
<organism evidence="2 3">
    <name type="scientific">Phycomyces blakesleeanus</name>
    <dbReference type="NCBI Taxonomy" id="4837"/>
    <lineage>
        <taxon>Eukaryota</taxon>
        <taxon>Fungi</taxon>
        <taxon>Fungi incertae sedis</taxon>
        <taxon>Mucoromycota</taxon>
        <taxon>Mucoromycotina</taxon>
        <taxon>Mucoromycetes</taxon>
        <taxon>Mucorales</taxon>
        <taxon>Phycomycetaceae</taxon>
        <taxon>Phycomyces</taxon>
    </lineage>
</organism>
<dbReference type="Proteomes" id="UP001448207">
    <property type="component" value="Unassembled WGS sequence"/>
</dbReference>
<feature type="transmembrane region" description="Helical" evidence="1">
    <location>
        <begin position="30"/>
        <end position="52"/>
    </location>
</feature>